<dbReference type="Proteomes" id="UP001165060">
    <property type="component" value="Unassembled WGS sequence"/>
</dbReference>
<feature type="compositionally biased region" description="Low complexity" evidence="1">
    <location>
        <begin position="269"/>
        <end position="282"/>
    </location>
</feature>
<dbReference type="InterPro" id="IPR045319">
    <property type="entry name" value="KAT/AKT"/>
</dbReference>
<evidence type="ECO:0000256" key="2">
    <source>
        <dbReference type="SAM" id="Phobius"/>
    </source>
</evidence>
<feature type="compositionally biased region" description="Low complexity" evidence="1">
    <location>
        <begin position="249"/>
        <end position="262"/>
    </location>
</feature>
<accession>A0ABQ6MR90</accession>
<dbReference type="InterPro" id="IPR018490">
    <property type="entry name" value="cNMP-bd_dom_sf"/>
</dbReference>
<feature type="transmembrane region" description="Helical" evidence="2">
    <location>
        <begin position="6"/>
        <end position="27"/>
    </location>
</feature>
<dbReference type="InterPro" id="IPR014710">
    <property type="entry name" value="RmlC-like_jellyroll"/>
</dbReference>
<dbReference type="InterPro" id="IPR000595">
    <property type="entry name" value="cNMP-bd_dom"/>
</dbReference>
<keyword evidence="2" id="KW-1133">Transmembrane helix</keyword>
<feature type="non-terminal residue" evidence="4">
    <location>
        <position position="1"/>
    </location>
</feature>
<feature type="region of interest" description="Disordered" evidence="1">
    <location>
        <begin position="235"/>
        <end position="282"/>
    </location>
</feature>
<dbReference type="PANTHER" id="PTHR45743:SF2">
    <property type="entry name" value="POTASSIUM CHANNEL AKT1"/>
    <property type="match status" value="1"/>
</dbReference>
<feature type="domain" description="Cyclic nucleotide-binding" evidence="3">
    <location>
        <begin position="108"/>
        <end position="231"/>
    </location>
</feature>
<dbReference type="PANTHER" id="PTHR45743">
    <property type="entry name" value="POTASSIUM CHANNEL AKT1"/>
    <property type="match status" value="1"/>
</dbReference>
<dbReference type="EMBL" id="BRYB01004460">
    <property type="protein sequence ID" value="GMI31436.1"/>
    <property type="molecule type" value="Genomic_DNA"/>
</dbReference>
<feature type="non-terminal residue" evidence="4">
    <location>
        <position position="282"/>
    </location>
</feature>
<evidence type="ECO:0000313" key="5">
    <source>
        <dbReference type="Proteomes" id="UP001165060"/>
    </source>
</evidence>
<keyword evidence="5" id="KW-1185">Reference proteome</keyword>
<dbReference type="SMART" id="SM00100">
    <property type="entry name" value="cNMP"/>
    <property type="match status" value="1"/>
</dbReference>
<protein>
    <recommendedName>
        <fullName evidence="3">Cyclic nucleotide-binding domain-containing protein</fullName>
    </recommendedName>
</protein>
<dbReference type="SUPFAM" id="SSF51206">
    <property type="entry name" value="cAMP-binding domain-like"/>
    <property type="match status" value="1"/>
</dbReference>
<evidence type="ECO:0000259" key="3">
    <source>
        <dbReference type="PROSITE" id="PS50042"/>
    </source>
</evidence>
<keyword evidence="2" id="KW-0812">Transmembrane</keyword>
<sequence length="282" mass="30806">RFFAIYLMIMNLSLYAYILGVISNLFMSADEAIVEKRAEISALENYLQSNNIQPELENEIRSSMNSEGGGADGVSLEEEKKVFQRLSHSLQVQVSKYTCSTLLDSVTAFSQCGEHFRENVCTELVEEGFSAGSYLVRRKEPCSSFFIIASGHVNILSMNDATGEEEAHMELTKGSVVGEIPFFFNMRHTESARVSMNGSSRMFVMTKAKYDRLLTLYPEEEEKVTQNILHTIDLNNGVGGKKKSGGSKSGSSIGGSSAASSDDNDKSSIGDSSVGSEGESDD</sequence>
<proteinExistence type="predicted"/>
<name>A0ABQ6MR90_9STRA</name>
<evidence type="ECO:0000256" key="1">
    <source>
        <dbReference type="SAM" id="MobiDB-lite"/>
    </source>
</evidence>
<reference evidence="4 5" key="1">
    <citation type="journal article" date="2023" name="Commun. Biol.">
        <title>Genome analysis of Parmales, the sister group of diatoms, reveals the evolutionary specialization of diatoms from phago-mixotrophs to photoautotrophs.</title>
        <authorList>
            <person name="Ban H."/>
            <person name="Sato S."/>
            <person name="Yoshikawa S."/>
            <person name="Yamada K."/>
            <person name="Nakamura Y."/>
            <person name="Ichinomiya M."/>
            <person name="Sato N."/>
            <person name="Blanc-Mathieu R."/>
            <person name="Endo H."/>
            <person name="Kuwata A."/>
            <person name="Ogata H."/>
        </authorList>
    </citation>
    <scope>NUCLEOTIDE SEQUENCE [LARGE SCALE GENOMIC DNA]</scope>
</reference>
<evidence type="ECO:0000313" key="4">
    <source>
        <dbReference type="EMBL" id="GMI31436.1"/>
    </source>
</evidence>
<organism evidence="4 5">
    <name type="scientific">Tetraparma gracilis</name>
    <dbReference type="NCBI Taxonomy" id="2962635"/>
    <lineage>
        <taxon>Eukaryota</taxon>
        <taxon>Sar</taxon>
        <taxon>Stramenopiles</taxon>
        <taxon>Ochrophyta</taxon>
        <taxon>Bolidophyceae</taxon>
        <taxon>Parmales</taxon>
        <taxon>Triparmaceae</taxon>
        <taxon>Tetraparma</taxon>
    </lineage>
</organism>
<dbReference type="Pfam" id="PF00027">
    <property type="entry name" value="cNMP_binding"/>
    <property type="match status" value="1"/>
</dbReference>
<dbReference type="PROSITE" id="PS50042">
    <property type="entry name" value="CNMP_BINDING_3"/>
    <property type="match status" value="1"/>
</dbReference>
<comment type="caution">
    <text evidence="4">The sequence shown here is derived from an EMBL/GenBank/DDBJ whole genome shotgun (WGS) entry which is preliminary data.</text>
</comment>
<dbReference type="Gene3D" id="2.60.120.10">
    <property type="entry name" value="Jelly Rolls"/>
    <property type="match status" value="1"/>
</dbReference>
<gene>
    <name evidence="4" type="ORF">TeGR_g10954</name>
</gene>
<keyword evidence="2" id="KW-0472">Membrane</keyword>
<dbReference type="CDD" id="cd00038">
    <property type="entry name" value="CAP_ED"/>
    <property type="match status" value="1"/>
</dbReference>